<protein>
    <submittedName>
        <fullName evidence="1">104_t:CDS:1</fullName>
    </submittedName>
</protein>
<comment type="caution">
    <text evidence="1">The sequence shown here is derived from an EMBL/GenBank/DDBJ whole genome shotgun (WGS) entry which is preliminary data.</text>
</comment>
<dbReference type="EMBL" id="CAMKVN010006248">
    <property type="protein sequence ID" value="CAI2190080.1"/>
    <property type="molecule type" value="Genomic_DNA"/>
</dbReference>
<proteinExistence type="predicted"/>
<dbReference type="Proteomes" id="UP001153678">
    <property type="component" value="Unassembled WGS sequence"/>
</dbReference>
<evidence type="ECO:0000313" key="2">
    <source>
        <dbReference type="Proteomes" id="UP001153678"/>
    </source>
</evidence>
<organism evidence="1 2">
    <name type="scientific">Funneliformis geosporum</name>
    <dbReference type="NCBI Taxonomy" id="1117311"/>
    <lineage>
        <taxon>Eukaryota</taxon>
        <taxon>Fungi</taxon>
        <taxon>Fungi incertae sedis</taxon>
        <taxon>Mucoromycota</taxon>
        <taxon>Glomeromycotina</taxon>
        <taxon>Glomeromycetes</taxon>
        <taxon>Glomerales</taxon>
        <taxon>Glomeraceae</taxon>
        <taxon>Funneliformis</taxon>
    </lineage>
</organism>
<sequence>MQGLLFRNNFTSPTHVLKNAKYFDYSRFSEKIIRDYPVIHGISMQTGSAFLGTEDHDIAYMELHLRDFKSLGLFFSPQIFESRFESYYQNEDYSSLSRNLNPGVECS</sequence>
<dbReference type="AlphaFoldDB" id="A0A9W4T2W0"/>
<gene>
    <name evidence="1" type="ORF">FWILDA_LOCUS14397</name>
</gene>
<accession>A0A9W4T2W0</accession>
<name>A0A9W4T2W0_9GLOM</name>
<evidence type="ECO:0000313" key="1">
    <source>
        <dbReference type="EMBL" id="CAI2190080.1"/>
    </source>
</evidence>
<reference evidence="1" key="1">
    <citation type="submission" date="2022-08" db="EMBL/GenBank/DDBJ databases">
        <authorList>
            <person name="Kallberg Y."/>
            <person name="Tangrot J."/>
            <person name="Rosling A."/>
        </authorList>
    </citation>
    <scope>NUCLEOTIDE SEQUENCE</scope>
    <source>
        <strain evidence="1">Wild A</strain>
    </source>
</reference>
<keyword evidence="2" id="KW-1185">Reference proteome</keyword>